<feature type="signal peptide" evidence="2">
    <location>
        <begin position="1"/>
        <end position="16"/>
    </location>
</feature>
<accession>A0AAV7NJW7</accession>
<organism evidence="3 4">
    <name type="scientific">Pleurodeles waltl</name>
    <name type="common">Iberian ribbed newt</name>
    <dbReference type="NCBI Taxonomy" id="8319"/>
    <lineage>
        <taxon>Eukaryota</taxon>
        <taxon>Metazoa</taxon>
        <taxon>Chordata</taxon>
        <taxon>Craniata</taxon>
        <taxon>Vertebrata</taxon>
        <taxon>Euteleostomi</taxon>
        <taxon>Amphibia</taxon>
        <taxon>Batrachia</taxon>
        <taxon>Caudata</taxon>
        <taxon>Salamandroidea</taxon>
        <taxon>Salamandridae</taxon>
        <taxon>Pleurodelinae</taxon>
        <taxon>Pleurodeles</taxon>
    </lineage>
</organism>
<evidence type="ECO:0000313" key="3">
    <source>
        <dbReference type="EMBL" id="KAJ1113458.1"/>
    </source>
</evidence>
<evidence type="ECO:0000256" key="1">
    <source>
        <dbReference type="SAM" id="MobiDB-lite"/>
    </source>
</evidence>
<dbReference type="Proteomes" id="UP001066276">
    <property type="component" value="Chromosome 8"/>
</dbReference>
<feature type="chain" id="PRO_5043574675" description="Secreted protein" evidence="2">
    <location>
        <begin position="17"/>
        <end position="143"/>
    </location>
</feature>
<protein>
    <recommendedName>
        <fullName evidence="5">Secreted protein</fullName>
    </recommendedName>
</protein>
<sequence length="143" mass="16442">MLLFFFLGILFGWNWAGTPRRRSLPTCSRVSDIPATYHAEAGNPGIRVPDKTDRKDRQSAQRAQENAIAAGNPDIRVSEKHKKRKRTAHAQRRKRTLKKKQRRVLRDRTAGQTREPPTPTLGKKSQQTPEITPRTWLKQVRPA</sequence>
<reference evidence="3" key="1">
    <citation type="journal article" date="2022" name="bioRxiv">
        <title>Sequencing and chromosome-scale assembly of the giantPleurodeles waltlgenome.</title>
        <authorList>
            <person name="Brown T."/>
            <person name="Elewa A."/>
            <person name="Iarovenko S."/>
            <person name="Subramanian E."/>
            <person name="Araus A.J."/>
            <person name="Petzold A."/>
            <person name="Susuki M."/>
            <person name="Suzuki K.-i.T."/>
            <person name="Hayashi T."/>
            <person name="Toyoda A."/>
            <person name="Oliveira C."/>
            <person name="Osipova E."/>
            <person name="Leigh N.D."/>
            <person name="Simon A."/>
            <person name="Yun M.H."/>
        </authorList>
    </citation>
    <scope>NUCLEOTIDE SEQUENCE</scope>
    <source>
        <strain evidence="3">20211129_DDA</strain>
        <tissue evidence="3">Liver</tissue>
    </source>
</reference>
<keyword evidence="4" id="KW-1185">Reference proteome</keyword>
<feature type="compositionally biased region" description="Basic and acidic residues" evidence="1">
    <location>
        <begin position="48"/>
        <end position="59"/>
    </location>
</feature>
<dbReference type="EMBL" id="JANPWB010000012">
    <property type="protein sequence ID" value="KAJ1113458.1"/>
    <property type="molecule type" value="Genomic_DNA"/>
</dbReference>
<comment type="caution">
    <text evidence="3">The sequence shown here is derived from an EMBL/GenBank/DDBJ whole genome shotgun (WGS) entry which is preliminary data.</text>
</comment>
<feature type="region of interest" description="Disordered" evidence="1">
    <location>
        <begin position="35"/>
        <end position="143"/>
    </location>
</feature>
<keyword evidence="2" id="KW-0732">Signal</keyword>
<feature type="compositionally biased region" description="Basic residues" evidence="1">
    <location>
        <begin position="79"/>
        <end position="103"/>
    </location>
</feature>
<gene>
    <name evidence="3" type="ORF">NDU88_001703</name>
</gene>
<evidence type="ECO:0000256" key="2">
    <source>
        <dbReference type="SAM" id="SignalP"/>
    </source>
</evidence>
<name>A0AAV7NJW7_PLEWA</name>
<evidence type="ECO:0000313" key="4">
    <source>
        <dbReference type="Proteomes" id="UP001066276"/>
    </source>
</evidence>
<evidence type="ECO:0008006" key="5">
    <source>
        <dbReference type="Google" id="ProtNLM"/>
    </source>
</evidence>
<proteinExistence type="predicted"/>
<dbReference type="AlphaFoldDB" id="A0AAV7NJW7"/>